<dbReference type="Pfam" id="PF00005">
    <property type="entry name" value="ABC_tran"/>
    <property type="match status" value="1"/>
</dbReference>
<dbReference type="PANTHER" id="PTHR46743">
    <property type="entry name" value="TEICHOIC ACIDS EXPORT ATP-BINDING PROTEIN TAGH"/>
    <property type="match status" value="1"/>
</dbReference>
<evidence type="ECO:0000313" key="7">
    <source>
        <dbReference type="Proteomes" id="UP000225548"/>
    </source>
</evidence>
<dbReference type="GO" id="GO:0016020">
    <property type="term" value="C:membrane"/>
    <property type="evidence" value="ECO:0007669"/>
    <property type="project" value="InterPro"/>
</dbReference>
<dbReference type="SMART" id="SM00382">
    <property type="entry name" value="AAA"/>
    <property type="match status" value="1"/>
</dbReference>
<dbReference type="CDD" id="cd03220">
    <property type="entry name" value="ABC_KpsT_Wzt"/>
    <property type="match status" value="1"/>
</dbReference>
<dbReference type="Gene3D" id="3.40.50.300">
    <property type="entry name" value="P-loop containing nucleotide triphosphate hydrolases"/>
    <property type="match status" value="1"/>
</dbReference>
<dbReference type="AlphaFoldDB" id="A0A2A9E096"/>
<sequence>MVANRLFWEDDVTVAVANVHVHYRVPSTEHVSSSRSSRSARALTKVTGGQPKVLVRALAGVSLAAYRGESVGIVGTNGSGKSTLLRVIAGLEVPSRGQVVAETSPVLLGVNAALVPDLSGEQNVRLGCLAMGLSPEETERLIPDVVDLAGLGKAIHYPMKTYSSGMGARLRFAIAAAANPKILLIDEALSTGDAAFKERSERRMEELRAHAGTVFVVSHAAQVIEEICTRAIWLDRGRVVLDGPAVETARRYRSWAWNVSKGEHAAAKQQLKEAIEAGQPSRIELTTPIARGSWPRHARPH</sequence>
<protein>
    <submittedName>
        <fullName evidence="6">Teichoic acid transport system ATP-binding protein</fullName>
    </submittedName>
</protein>
<dbReference type="GO" id="GO:0005524">
    <property type="term" value="F:ATP binding"/>
    <property type="evidence" value="ECO:0007669"/>
    <property type="project" value="UniProtKB-KW"/>
</dbReference>
<dbReference type="Proteomes" id="UP000225548">
    <property type="component" value="Unassembled WGS sequence"/>
</dbReference>
<dbReference type="InterPro" id="IPR027417">
    <property type="entry name" value="P-loop_NTPase"/>
</dbReference>
<comment type="similarity">
    <text evidence="1">Belongs to the ABC transporter superfamily.</text>
</comment>
<feature type="domain" description="ABC transporter" evidence="5">
    <location>
        <begin position="38"/>
        <end position="261"/>
    </location>
</feature>
<evidence type="ECO:0000259" key="5">
    <source>
        <dbReference type="PROSITE" id="PS50893"/>
    </source>
</evidence>
<dbReference type="InterPro" id="IPR015860">
    <property type="entry name" value="ABC_transpr_TagH-like"/>
</dbReference>
<dbReference type="GO" id="GO:0016887">
    <property type="term" value="F:ATP hydrolysis activity"/>
    <property type="evidence" value="ECO:0007669"/>
    <property type="project" value="InterPro"/>
</dbReference>
<evidence type="ECO:0000256" key="1">
    <source>
        <dbReference type="ARBA" id="ARBA00005417"/>
    </source>
</evidence>
<dbReference type="EMBL" id="PDJG01000001">
    <property type="protein sequence ID" value="PFG32274.1"/>
    <property type="molecule type" value="Genomic_DNA"/>
</dbReference>
<accession>A0A2A9E096</accession>
<dbReference type="RefSeq" id="WP_098453672.1">
    <property type="nucleotide sequence ID" value="NZ_PDJG01000001.1"/>
</dbReference>
<evidence type="ECO:0000256" key="2">
    <source>
        <dbReference type="ARBA" id="ARBA00022448"/>
    </source>
</evidence>
<keyword evidence="2" id="KW-0813">Transport</keyword>
<dbReference type="GO" id="GO:0140359">
    <property type="term" value="F:ABC-type transporter activity"/>
    <property type="evidence" value="ECO:0007669"/>
    <property type="project" value="InterPro"/>
</dbReference>
<proteinExistence type="inferred from homology"/>
<dbReference type="PROSITE" id="PS50893">
    <property type="entry name" value="ABC_TRANSPORTER_2"/>
    <property type="match status" value="1"/>
</dbReference>
<reference evidence="6 7" key="1">
    <citation type="submission" date="2017-10" db="EMBL/GenBank/DDBJ databases">
        <title>Sequencing the genomes of 1000 actinobacteria strains.</title>
        <authorList>
            <person name="Klenk H.-P."/>
        </authorList>
    </citation>
    <scope>NUCLEOTIDE SEQUENCE [LARGE SCALE GENOMIC DNA]</scope>
    <source>
        <strain evidence="6 7">DSM 18966</strain>
    </source>
</reference>
<dbReference type="SUPFAM" id="SSF52540">
    <property type="entry name" value="P-loop containing nucleoside triphosphate hydrolases"/>
    <property type="match status" value="1"/>
</dbReference>
<dbReference type="InterPro" id="IPR003439">
    <property type="entry name" value="ABC_transporter-like_ATP-bd"/>
</dbReference>
<evidence type="ECO:0000256" key="3">
    <source>
        <dbReference type="ARBA" id="ARBA00022741"/>
    </source>
</evidence>
<evidence type="ECO:0000256" key="4">
    <source>
        <dbReference type="ARBA" id="ARBA00022840"/>
    </source>
</evidence>
<evidence type="ECO:0000313" key="6">
    <source>
        <dbReference type="EMBL" id="PFG32274.1"/>
    </source>
</evidence>
<dbReference type="PANTHER" id="PTHR46743:SF2">
    <property type="entry name" value="TEICHOIC ACIDS EXPORT ATP-BINDING PROTEIN TAGH"/>
    <property type="match status" value="1"/>
</dbReference>
<dbReference type="InterPro" id="IPR050683">
    <property type="entry name" value="Bact_Polysacc_Export_ATP-bd"/>
</dbReference>
<dbReference type="InterPro" id="IPR003593">
    <property type="entry name" value="AAA+_ATPase"/>
</dbReference>
<keyword evidence="7" id="KW-1185">Reference proteome</keyword>
<organism evidence="6 7">
    <name type="scientific">Sanguibacter antarcticus</name>
    <dbReference type="NCBI Taxonomy" id="372484"/>
    <lineage>
        <taxon>Bacteria</taxon>
        <taxon>Bacillati</taxon>
        <taxon>Actinomycetota</taxon>
        <taxon>Actinomycetes</taxon>
        <taxon>Micrococcales</taxon>
        <taxon>Sanguibacteraceae</taxon>
        <taxon>Sanguibacter</taxon>
    </lineage>
</organism>
<gene>
    <name evidence="6" type="ORF">ATL42_0094</name>
</gene>
<name>A0A2A9E096_9MICO</name>
<keyword evidence="3" id="KW-0547">Nucleotide-binding</keyword>
<dbReference type="OrthoDB" id="9778870at2"/>
<comment type="caution">
    <text evidence="6">The sequence shown here is derived from an EMBL/GenBank/DDBJ whole genome shotgun (WGS) entry which is preliminary data.</text>
</comment>
<keyword evidence="4 6" id="KW-0067">ATP-binding</keyword>